<name>A0A6G1K270_9PLEO</name>
<protein>
    <recommendedName>
        <fullName evidence="6">Galactose oxidase</fullName>
    </recommendedName>
</protein>
<feature type="region of interest" description="Disordered" evidence="1">
    <location>
        <begin position="607"/>
        <end position="660"/>
    </location>
</feature>
<evidence type="ECO:0000313" key="5">
    <source>
        <dbReference type="Proteomes" id="UP000799428"/>
    </source>
</evidence>
<dbReference type="AlphaFoldDB" id="A0A6G1K270"/>
<keyword evidence="5" id="KW-1185">Reference proteome</keyword>
<evidence type="ECO:0000313" key="4">
    <source>
        <dbReference type="EMBL" id="KAF2706966.1"/>
    </source>
</evidence>
<keyword evidence="3" id="KW-0732">Signal</keyword>
<proteinExistence type="predicted"/>
<dbReference type="SUPFAM" id="SSF50965">
    <property type="entry name" value="Galactose oxidase, central domain"/>
    <property type="match status" value="1"/>
</dbReference>
<dbReference type="OrthoDB" id="10251809at2759"/>
<gene>
    <name evidence="4" type="ORF">K504DRAFT_505045</name>
</gene>
<evidence type="ECO:0008006" key="6">
    <source>
        <dbReference type="Google" id="ProtNLM"/>
    </source>
</evidence>
<feature type="compositionally biased region" description="Polar residues" evidence="1">
    <location>
        <begin position="607"/>
        <end position="619"/>
    </location>
</feature>
<dbReference type="InterPro" id="IPR011043">
    <property type="entry name" value="Gal_Oxase/kelch_b-propeller"/>
</dbReference>
<dbReference type="PANTHER" id="PTHR23244">
    <property type="entry name" value="KELCH REPEAT DOMAIN"/>
    <property type="match status" value="1"/>
</dbReference>
<dbReference type="Gene3D" id="2.120.10.80">
    <property type="entry name" value="Kelch-type beta propeller"/>
    <property type="match status" value="1"/>
</dbReference>
<keyword evidence="2" id="KW-0472">Membrane</keyword>
<evidence type="ECO:0000256" key="1">
    <source>
        <dbReference type="SAM" id="MobiDB-lite"/>
    </source>
</evidence>
<evidence type="ECO:0000256" key="2">
    <source>
        <dbReference type="SAM" id="Phobius"/>
    </source>
</evidence>
<accession>A0A6G1K270</accession>
<feature type="chain" id="PRO_5026191236" description="Galactose oxidase" evidence="3">
    <location>
        <begin position="34"/>
        <end position="660"/>
    </location>
</feature>
<evidence type="ECO:0000256" key="3">
    <source>
        <dbReference type="SAM" id="SignalP"/>
    </source>
</evidence>
<organism evidence="4 5">
    <name type="scientific">Pleomassaria siparia CBS 279.74</name>
    <dbReference type="NCBI Taxonomy" id="1314801"/>
    <lineage>
        <taxon>Eukaryota</taxon>
        <taxon>Fungi</taxon>
        <taxon>Dikarya</taxon>
        <taxon>Ascomycota</taxon>
        <taxon>Pezizomycotina</taxon>
        <taxon>Dothideomycetes</taxon>
        <taxon>Pleosporomycetidae</taxon>
        <taxon>Pleosporales</taxon>
        <taxon>Pleomassariaceae</taxon>
        <taxon>Pleomassaria</taxon>
    </lineage>
</organism>
<keyword evidence="2" id="KW-0812">Transmembrane</keyword>
<reference evidence="4" key="1">
    <citation type="journal article" date="2020" name="Stud. Mycol.">
        <title>101 Dothideomycetes genomes: a test case for predicting lifestyles and emergence of pathogens.</title>
        <authorList>
            <person name="Haridas S."/>
            <person name="Albert R."/>
            <person name="Binder M."/>
            <person name="Bloem J."/>
            <person name="Labutti K."/>
            <person name="Salamov A."/>
            <person name="Andreopoulos B."/>
            <person name="Baker S."/>
            <person name="Barry K."/>
            <person name="Bills G."/>
            <person name="Bluhm B."/>
            <person name="Cannon C."/>
            <person name="Castanera R."/>
            <person name="Culley D."/>
            <person name="Daum C."/>
            <person name="Ezra D."/>
            <person name="Gonzalez J."/>
            <person name="Henrissat B."/>
            <person name="Kuo A."/>
            <person name="Liang C."/>
            <person name="Lipzen A."/>
            <person name="Lutzoni F."/>
            <person name="Magnuson J."/>
            <person name="Mondo S."/>
            <person name="Nolan M."/>
            <person name="Ohm R."/>
            <person name="Pangilinan J."/>
            <person name="Park H.-J."/>
            <person name="Ramirez L."/>
            <person name="Alfaro M."/>
            <person name="Sun H."/>
            <person name="Tritt A."/>
            <person name="Yoshinaga Y."/>
            <person name="Zwiers L.-H."/>
            <person name="Turgeon B."/>
            <person name="Goodwin S."/>
            <person name="Spatafora J."/>
            <person name="Crous P."/>
            <person name="Grigoriev I."/>
        </authorList>
    </citation>
    <scope>NUCLEOTIDE SEQUENCE</scope>
    <source>
        <strain evidence="4">CBS 279.74</strain>
    </source>
</reference>
<keyword evidence="2" id="KW-1133">Transmembrane helix</keyword>
<dbReference type="InterPro" id="IPR015915">
    <property type="entry name" value="Kelch-typ_b-propeller"/>
</dbReference>
<feature type="region of interest" description="Disordered" evidence="1">
    <location>
        <begin position="495"/>
        <end position="516"/>
    </location>
</feature>
<dbReference type="Proteomes" id="UP000799428">
    <property type="component" value="Unassembled WGS sequence"/>
</dbReference>
<sequence length="660" mass="72276">MAFSFAEGLHPLVLHHVVFLFIAFLWSSTRVTAQHDRDTRFDLDPINNFCERWYVQSVVENDMLFIEGGLQKYGTVLDEVNPVMGNNNWLISVPVSATWDWKETNGTRQFNISGIPMNQTNPSTGTDPPSLMRGHMYHGPADINVIYSFGGTTYMGNKSFEGFVWPDASTYSLSTYDYTIPDAPWQQYDISQPWRANHGAATEAIDQSLGFYLNGQIDRGSSTVVMDLPDIDDAQNLYRPLDGMVIVNFTNCSSNNISTSKLRSDQARVGGSMEYLPNIGASGLLVALGGQVNNESSVSSWVNTMDGDLLDFETIDVWDIDSYLTTPSSNGTWYQQKTIGDIPEPRIDFCSIVVSAQDNSSHHIYIYGGVDLRINNSAGFDDVYALSIPSFTWTSVFSGYTPRWGHNCHLVGKRQMVTVGGNQNTASCDWERRGVAILDISTMTWGSVFNKNANVYQVPNALFSATGGNKDGNAKVLAPIHGWTDPGLKTVFATPRKGTATTPPPESGSMSEPTKRKSIRAPVAVGIAGGVFALAVIAGVFFFLRRKRNKNKAPKKLHGDVIKRSGELGEEKSYELPAVHDEPAELPGPEAVELNAPREFVEADSNNTATQAAELSGTSIVPGGTAGIPQLRTPGDDLPRSPFYVPGPKRRESRGSTPLR</sequence>
<feature type="transmembrane region" description="Helical" evidence="2">
    <location>
        <begin position="523"/>
        <end position="544"/>
    </location>
</feature>
<dbReference type="CDD" id="cd12087">
    <property type="entry name" value="TM_EGFR-like"/>
    <property type="match status" value="1"/>
</dbReference>
<dbReference type="EMBL" id="MU005775">
    <property type="protein sequence ID" value="KAF2706966.1"/>
    <property type="molecule type" value="Genomic_DNA"/>
</dbReference>
<feature type="signal peptide" evidence="3">
    <location>
        <begin position="1"/>
        <end position="33"/>
    </location>
</feature>